<name>A0A437P5L7_9HYPH</name>
<dbReference type="EMBL" id="SACP01000012">
    <property type="protein sequence ID" value="RVU17551.1"/>
    <property type="molecule type" value="Genomic_DNA"/>
</dbReference>
<protein>
    <submittedName>
        <fullName evidence="2">EthD family reductase</fullName>
    </submittedName>
</protein>
<comment type="caution">
    <text evidence="2">The sequence shown here is derived from an EMBL/GenBank/DDBJ whole genome shotgun (WGS) entry which is preliminary data.</text>
</comment>
<dbReference type="SUPFAM" id="SSF54909">
    <property type="entry name" value="Dimeric alpha+beta barrel"/>
    <property type="match status" value="1"/>
</dbReference>
<dbReference type="OrthoDB" id="5343971at2"/>
<evidence type="ECO:0000313" key="3">
    <source>
        <dbReference type="Proteomes" id="UP000286997"/>
    </source>
</evidence>
<dbReference type="Proteomes" id="UP000286997">
    <property type="component" value="Unassembled WGS sequence"/>
</dbReference>
<accession>A0A437P5L7</accession>
<proteinExistence type="predicted"/>
<feature type="domain" description="EthD" evidence="1">
    <location>
        <begin position="16"/>
        <end position="88"/>
    </location>
</feature>
<dbReference type="NCBIfam" id="TIGR02118">
    <property type="entry name" value="EthD family reductase"/>
    <property type="match status" value="1"/>
</dbReference>
<evidence type="ECO:0000259" key="1">
    <source>
        <dbReference type="Pfam" id="PF07110"/>
    </source>
</evidence>
<dbReference type="InterPro" id="IPR009799">
    <property type="entry name" value="EthD_dom"/>
</dbReference>
<dbReference type="GO" id="GO:0016491">
    <property type="term" value="F:oxidoreductase activity"/>
    <property type="evidence" value="ECO:0007669"/>
    <property type="project" value="InterPro"/>
</dbReference>
<dbReference type="Pfam" id="PF07110">
    <property type="entry name" value="EthD"/>
    <property type="match status" value="1"/>
</dbReference>
<gene>
    <name evidence="2" type="ORF">EOE48_14290</name>
</gene>
<organism evidence="2 3">
    <name type="scientific">Methylobacterium oryzihabitans</name>
    <dbReference type="NCBI Taxonomy" id="2499852"/>
    <lineage>
        <taxon>Bacteria</taxon>
        <taxon>Pseudomonadati</taxon>
        <taxon>Pseudomonadota</taxon>
        <taxon>Alphaproteobacteria</taxon>
        <taxon>Hyphomicrobiales</taxon>
        <taxon>Methylobacteriaceae</taxon>
        <taxon>Methylobacterium</taxon>
    </lineage>
</organism>
<dbReference type="PANTHER" id="PTHR40260:SF2">
    <property type="entry name" value="BLR8190 PROTEIN"/>
    <property type="match status" value="1"/>
</dbReference>
<sequence length="102" mass="11359">MIQVSVLYPKGEAFDLDYYLKTHMPLVRERWSALGLEKAEVVRGAATPDGSPPPYQIMALLSFRSLEDFQAAAARHGGEIFADIPNFTKAQAVVQINEPLPW</sequence>
<evidence type="ECO:0000313" key="2">
    <source>
        <dbReference type="EMBL" id="RVU17551.1"/>
    </source>
</evidence>
<dbReference type="RefSeq" id="WP_127730202.1">
    <property type="nucleotide sequence ID" value="NZ_SACP01000012.1"/>
</dbReference>
<reference evidence="2 3" key="1">
    <citation type="submission" date="2019-01" db="EMBL/GenBank/DDBJ databases">
        <authorList>
            <person name="Chen W.-M."/>
        </authorList>
    </citation>
    <scope>NUCLEOTIDE SEQUENCE [LARGE SCALE GENOMIC DNA]</scope>
    <source>
        <strain evidence="2 3">TER-1</strain>
    </source>
</reference>
<dbReference type="Gene3D" id="3.30.70.100">
    <property type="match status" value="1"/>
</dbReference>
<dbReference type="AlphaFoldDB" id="A0A437P5L7"/>
<keyword evidence="3" id="KW-1185">Reference proteome</keyword>
<dbReference type="PANTHER" id="PTHR40260">
    <property type="entry name" value="BLR8190 PROTEIN"/>
    <property type="match status" value="1"/>
</dbReference>
<dbReference type="InterPro" id="IPR011008">
    <property type="entry name" value="Dimeric_a/b-barrel"/>
</dbReference>